<accession>A0ABW5Y874</accession>
<evidence type="ECO:0000259" key="1">
    <source>
        <dbReference type="Pfam" id="PF13460"/>
    </source>
</evidence>
<dbReference type="PANTHER" id="PTHR48079:SF6">
    <property type="entry name" value="NAD(P)-BINDING DOMAIN-CONTAINING PROTEIN-RELATED"/>
    <property type="match status" value="1"/>
</dbReference>
<reference evidence="3" key="1">
    <citation type="journal article" date="2019" name="Int. J. Syst. Evol. Microbiol.">
        <title>The Global Catalogue of Microorganisms (GCM) 10K type strain sequencing project: providing services to taxonomists for standard genome sequencing and annotation.</title>
        <authorList>
            <consortium name="The Broad Institute Genomics Platform"/>
            <consortium name="The Broad Institute Genome Sequencing Center for Infectious Disease"/>
            <person name="Wu L."/>
            <person name="Ma J."/>
        </authorList>
    </citation>
    <scope>NUCLEOTIDE SEQUENCE [LARGE SCALE GENOMIC DNA]</scope>
    <source>
        <strain evidence="3">KCTC 22437</strain>
    </source>
</reference>
<keyword evidence="2" id="KW-0560">Oxidoreductase</keyword>
<organism evidence="2 3">
    <name type="scientific">Mucilaginibacter ximonensis</name>
    <dbReference type="NCBI Taxonomy" id="538021"/>
    <lineage>
        <taxon>Bacteria</taxon>
        <taxon>Pseudomonadati</taxon>
        <taxon>Bacteroidota</taxon>
        <taxon>Sphingobacteriia</taxon>
        <taxon>Sphingobacteriales</taxon>
        <taxon>Sphingobacteriaceae</taxon>
        <taxon>Mucilaginibacter</taxon>
    </lineage>
</organism>
<sequence length="268" mass="29014">MTVSVLGCGWYGSELAKTLVNKWIKVKGSTTSAEKLAVLSQLGIEPYQINLATDDTIDTDFLECDVLWISIPPKARSGNGKVYLDSLTKLIPQIKSQAVKQVVLISSTGVYSDNNTEVTELDAPSPDTESGKILLAAEELLKAEKGFTTTIIRFGGLIGPGRDPGRFFAGKKAIPNGDAPVNLIHLTDCIGISSAILDKQAFGYTYNAVSPLHPPKGEFYTAAALASALEEPQFIEEKNNWKIVSSVNVPKYLEYEYKHGLMPTITSS</sequence>
<comment type="caution">
    <text evidence="2">The sequence shown here is derived from an EMBL/GenBank/DDBJ whole genome shotgun (WGS) entry which is preliminary data.</text>
</comment>
<keyword evidence="3" id="KW-1185">Reference proteome</keyword>
<gene>
    <name evidence="2" type="ORF">ACFS5N_02070</name>
</gene>
<evidence type="ECO:0000313" key="2">
    <source>
        <dbReference type="EMBL" id="MFD2871235.1"/>
    </source>
</evidence>
<dbReference type="CDD" id="cd05266">
    <property type="entry name" value="SDR_a4"/>
    <property type="match status" value="1"/>
</dbReference>
<dbReference type="InterPro" id="IPR036291">
    <property type="entry name" value="NAD(P)-bd_dom_sf"/>
</dbReference>
<dbReference type="Gene3D" id="3.40.50.720">
    <property type="entry name" value="NAD(P)-binding Rossmann-like Domain"/>
    <property type="match status" value="1"/>
</dbReference>
<dbReference type="GO" id="GO:0033711">
    <property type="term" value="F:4-phosphoerythronate dehydrogenase activity"/>
    <property type="evidence" value="ECO:0007669"/>
    <property type="project" value="UniProtKB-EC"/>
</dbReference>
<dbReference type="PANTHER" id="PTHR48079">
    <property type="entry name" value="PROTEIN YEEZ"/>
    <property type="match status" value="1"/>
</dbReference>
<feature type="domain" description="NAD(P)-binding" evidence="1">
    <location>
        <begin position="9"/>
        <end position="160"/>
    </location>
</feature>
<dbReference type="EC" id="1.1.1.290" evidence="2"/>
<dbReference type="RefSeq" id="WP_377181717.1">
    <property type="nucleotide sequence ID" value="NZ_JBHUPD010000001.1"/>
</dbReference>
<dbReference type="InterPro" id="IPR051783">
    <property type="entry name" value="NAD(P)-dependent_oxidoreduct"/>
</dbReference>
<dbReference type="InterPro" id="IPR016040">
    <property type="entry name" value="NAD(P)-bd_dom"/>
</dbReference>
<evidence type="ECO:0000313" key="3">
    <source>
        <dbReference type="Proteomes" id="UP001597557"/>
    </source>
</evidence>
<proteinExistence type="predicted"/>
<protein>
    <submittedName>
        <fullName evidence="2">SDR family oxidoreductase</fullName>
        <ecNumber evidence="2">1.1.1.290</ecNumber>
    </submittedName>
</protein>
<dbReference type="Pfam" id="PF13460">
    <property type="entry name" value="NAD_binding_10"/>
    <property type="match status" value="1"/>
</dbReference>
<dbReference type="Proteomes" id="UP001597557">
    <property type="component" value="Unassembled WGS sequence"/>
</dbReference>
<name>A0ABW5Y874_9SPHI</name>
<dbReference type="EMBL" id="JBHUPD010000001">
    <property type="protein sequence ID" value="MFD2871235.1"/>
    <property type="molecule type" value="Genomic_DNA"/>
</dbReference>
<dbReference type="SUPFAM" id="SSF51735">
    <property type="entry name" value="NAD(P)-binding Rossmann-fold domains"/>
    <property type="match status" value="1"/>
</dbReference>